<dbReference type="Proteomes" id="UP000681722">
    <property type="component" value="Unassembled WGS sequence"/>
</dbReference>
<reference evidence="1" key="1">
    <citation type="submission" date="2021-02" db="EMBL/GenBank/DDBJ databases">
        <authorList>
            <person name="Nowell W R."/>
        </authorList>
    </citation>
    <scope>NUCLEOTIDE SEQUENCE</scope>
</reference>
<dbReference type="OrthoDB" id="10069377at2759"/>
<dbReference type="AlphaFoldDB" id="A0A815W1A8"/>
<keyword evidence="3" id="KW-1185">Reference proteome</keyword>
<evidence type="ECO:0000313" key="1">
    <source>
        <dbReference type="EMBL" id="CAF1535059.1"/>
    </source>
</evidence>
<comment type="caution">
    <text evidence="1">The sequence shown here is derived from an EMBL/GenBank/DDBJ whole genome shotgun (WGS) entry which is preliminary data.</text>
</comment>
<feature type="non-terminal residue" evidence="1">
    <location>
        <position position="731"/>
    </location>
</feature>
<dbReference type="EMBL" id="CAJOBC010090810">
    <property type="protein sequence ID" value="CAF4394737.1"/>
    <property type="molecule type" value="Genomic_DNA"/>
</dbReference>
<dbReference type="Proteomes" id="UP000663829">
    <property type="component" value="Unassembled WGS sequence"/>
</dbReference>
<gene>
    <name evidence="1" type="ORF">GPM918_LOCUS38283</name>
    <name evidence="2" type="ORF">SRO942_LOCUS39096</name>
</gene>
<evidence type="ECO:0000313" key="3">
    <source>
        <dbReference type="Proteomes" id="UP000663829"/>
    </source>
</evidence>
<organism evidence="1 3">
    <name type="scientific">Didymodactylos carnosus</name>
    <dbReference type="NCBI Taxonomy" id="1234261"/>
    <lineage>
        <taxon>Eukaryota</taxon>
        <taxon>Metazoa</taxon>
        <taxon>Spiralia</taxon>
        <taxon>Gnathifera</taxon>
        <taxon>Rotifera</taxon>
        <taxon>Eurotatoria</taxon>
        <taxon>Bdelloidea</taxon>
        <taxon>Philodinida</taxon>
        <taxon>Philodinidae</taxon>
        <taxon>Didymodactylos</taxon>
    </lineage>
</organism>
<proteinExistence type="predicted"/>
<name>A0A815W1A8_9BILA</name>
<evidence type="ECO:0000313" key="2">
    <source>
        <dbReference type="EMBL" id="CAF4394737.1"/>
    </source>
</evidence>
<sequence>MIDNVVQISSQLANDAEKERPTCCICNLRAVLTRSDSKAILDNEIDNKLQTGYFHLNDRQLGVSLLNKRIHKSCYDKLYYASALKSKRSKKSTIKIRSKSDQALPSSILVKTPFGKDSMYLYNNSIRKFFEGYRPLNNVAAISSGNNQSSITDHDYCSSRSTGDQQHLSDYLDQSYLTNIDPITPVPNYKMKNQKAVKSTDPVGRAVSPQNNTECINATVKAMNPSSNISDLNTVQEETIEIDSTAVFTPKHFCADAGRTKYTFPSSGSISSFNKLDTIISELSDNEHCSSTPVIPRRFSERSHSIAASISKTHNNNSFIDDPPVPNTSNSSGLVIYESPFDELCDWLNGILSTGTIVSMIAIQEKYTEILNFRNKTITESIVRSLYIRKRLENRFPNLLHFETPSDKDGTYVSYNNLSSYIQLSISKSKESSYSAVKNSSCNEKPCDQKDSESLFDGIRIIRDYITIGHHTLKTFGNKTEKLTSFTVDDFWTCVPLLLRNVIGLMTLNDADFQKVQRNYGYYNLFSTDLFEQSSKWLKICSIAYDIMNYKNDRFLSPKHYMLANELLLHDRSADLISIFNRYGHTCSYQTITKLHQDAAKREGDGYQLPNDGELKNSSSKPILIKPSTIDSTLIINASPSRSFINSTVATTPTISSINSATTYIPFQDNSLALPLLAYGLTKYYCSVVNCDMPLLTGFFATHLQTKQRPSHVVSFCSPINDDPSSLTCAE</sequence>
<protein>
    <submittedName>
        <fullName evidence="1">Uncharacterized protein</fullName>
    </submittedName>
</protein>
<accession>A0A815W1A8</accession>
<dbReference type="EMBL" id="CAJNOQ010025209">
    <property type="protein sequence ID" value="CAF1535059.1"/>
    <property type="molecule type" value="Genomic_DNA"/>
</dbReference>